<proteinExistence type="predicted"/>
<feature type="compositionally biased region" description="Low complexity" evidence="1">
    <location>
        <begin position="19"/>
        <end position="57"/>
    </location>
</feature>
<evidence type="ECO:0000256" key="1">
    <source>
        <dbReference type="SAM" id="MobiDB-lite"/>
    </source>
</evidence>
<comment type="caution">
    <text evidence="2">The sequence shown here is derived from an EMBL/GenBank/DDBJ whole genome shotgun (WGS) entry which is preliminary data.</text>
</comment>
<reference evidence="2 3" key="1">
    <citation type="journal article" date="2019" name="Int. J. Syst. Evol. Microbiol.">
        <title>The Global Catalogue of Microorganisms (GCM) 10K type strain sequencing project: providing services to taxonomists for standard genome sequencing and annotation.</title>
        <authorList>
            <consortium name="The Broad Institute Genomics Platform"/>
            <consortium name="The Broad Institute Genome Sequencing Center for Infectious Disease"/>
            <person name="Wu L."/>
            <person name="Ma J."/>
        </authorList>
    </citation>
    <scope>NUCLEOTIDE SEQUENCE [LARGE SCALE GENOMIC DNA]</scope>
    <source>
        <strain evidence="2 3">JCM 6242</strain>
    </source>
</reference>
<dbReference type="RefSeq" id="WP_344972222.1">
    <property type="nucleotide sequence ID" value="NZ_BAAAVI010000021.1"/>
</dbReference>
<keyword evidence="3" id="KW-1185">Reference proteome</keyword>
<name>A0ABN3VY45_9ACTN</name>
<feature type="compositionally biased region" description="Pro residues" evidence="1">
    <location>
        <begin position="1"/>
        <end position="18"/>
    </location>
</feature>
<protein>
    <submittedName>
        <fullName evidence="2">Uncharacterized protein</fullName>
    </submittedName>
</protein>
<dbReference type="EMBL" id="BAAAVI010000021">
    <property type="protein sequence ID" value="GAA2872699.1"/>
    <property type="molecule type" value="Genomic_DNA"/>
</dbReference>
<dbReference type="Proteomes" id="UP001500831">
    <property type="component" value="Unassembled WGS sequence"/>
</dbReference>
<feature type="region of interest" description="Disordered" evidence="1">
    <location>
        <begin position="1"/>
        <end position="57"/>
    </location>
</feature>
<sequence length="326" mass="33436">MTDPQPPGPVTDPHPTPGTGPVTTAARAADTGPAGTRPAPADTTPAGAPGPTADSGPATAALFRRLVDDAGLFPPTALPMAEALERHRGDLAGGEPVLTHRFLCPATRLAELREHLTFPIRLGLILDTPDVPPLGDLTVELVETRRAPGETPAAVSARLADRLAGARLFVEVPPGEVAALPRDAAGHGLKFRCGGLTADAFPTAGDLGAAIAYCAEHGVPFKATAGLHHAVRHFDPSLGVDRHGFLNLVLAVCAAVAGHDPVPVLTLTDVGELTRLARAVPDGTAARARELLVSYGSCSTSTPVEDLRVLGLIGNLTGEPTEVENA</sequence>
<accession>A0ABN3VY45</accession>
<gene>
    <name evidence="2" type="ORF">GCM10010517_33150</name>
</gene>
<evidence type="ECO:0000313" key="3">
    <source>
        <dbReference type="Proteomes" id="UP001500831"/>
    </source>
</evidence>
<evidence type="ECO:0000313" key="2">
    <source>
        <dbReference type="EMBL" id="GAA2872699.1"/>
    </source>
</evidence>
<organism evidence="2 3">
    <name type="scientific">Streptosporangium fragile</name>
    <dbReference type="NCBI Taxonomy" id="46186"/>
    <lineage>
        <taxon>Bacteria</taxon>
        <taxon>Bacillati</taxon>
        <taxon>Actinomycetota</taxon>
        <taxon>Actinomycetes</taxon>
        <taxon>Streptosporangiales</taxon>
        <taxon>Streptosporangiaceae</taxon>
        <taxon>Streptosporangium</taxon>
    </lineage>
</organism>